<feature type="binding site" evidence="9">
    <location>
        <position position="254"/>
    </location>
    <ligand>
        <name>[4Fe-4S] cluster</name>
        <dbReference type="ChEBI" id="CHEBI:49883"/>
        <label>1</label>
    </ligand>
</feature>
<keyword evidence="2 9" id="KW-0963">Cytoplasm</keyword>
<feature type="binding site" evidence="9">
    <location>
        <begin position="247"/>
        <end position="248"/>
    </location>
    <ligand>
        <name>cob(II)alamin</name>
        <dbReference type="ChEBI" id="CHEBI:16304"/>
    </ligand>
</feature>
<evidence type="ECO:0000256" key="3">
    <source>
        <dbReference type="ARBA" id="ARBA00022694"/>
    </source>
</evidence>
<evidence type="ECO:0000256" key="9">
    <source>
        <dbReference type="HAMAP-Rule" id="MF_00916"/>
    </source>
</evidence>
<dbReference type="GO" id="GO:0005737">
    <property type="term" value="C:cytoplasm"/>
    <property type="evidence" value="ECO:0007669"/>
    <property type="project" value="UniProtKB-SubCell"/>
</dbReference>
<feature type="binding site" evidence="9">
    <location>
        <position position="197"/>
    </location>
    <ligand>
        <name>[4Fe-4S] cluster</name>
        <dbReference type="ChEBI" id="CHEBI:49883"/>
        <label>1</label>
    </ligand>
</feature>
<organism evidence="11 12">
    <name type="scientific">Ferrimonas marina</name>
    <dbReference type="NCBI Taxonomy" id="299255"/>
    <lineage>
        <taxon>Bacteria</taxon>
        <taxon>Pseudomonadati</taxon>
        <taxon>Pseudomonadota</taxon>
        <taxon>Gammaproteobacteria</taxon>
        <taxon>Alteromonadales</taxon>
        <taxon>Ferrimonadaceae</taxon>
        <taxon>Ferrimonas</taxon>
    </lineage>
</organism>
<evidence type="ECO:0000256" key="2">
    <source>
        <dbReference type="ARBA" id="ARBA00022490"/>
    </source>
</evidence>
<dbReference type="PROSITE" id="PS00198">
    <property type="entry name" value="4FE4S_FER_1"/>
    <property type="match status" value="1"/>
</dbReference>
<accession>A0A1M5ZG48</accession>
<dbReference type="InterPro" id="IPR004453">
    <property type="entry name" value="QueG"/>
</dbReference>
<dbReference type="GO" id="GO:0046872">
    <property type="term" value="F:metal ion binding"/>
    <property type="evidence" value="ECO:0007669"/>
    <property type="project" value="UniProtKB-KW"/>
</dbReference>
<evidence type="ECO:0000256" key="8">
    <source>
        <dbReference type="ARBA" id="ARBA00023014"/>
    </source>
</evidence>
<dbReference type="GO" id="GO:0008616">
    <property type="term" value="P:tRNA queuosine(34) biosynthetic process"/>
    <property type="evidence" value="ECO:0007669"/>
    <property type="project" value="UniProtKB-UniRule"/>
</dbReference>
<reference evidence="11 12" key="1">
    <citation type="submission" date="2016-11" db="EMBL/GenBank/DDBJ databases">
        <authorList>
            <person name="Jaros S."/>
            <person name="Januszkiewicz K."/>
            <person name="Wedrychowicz H."/>
        </authorList>
    </citation>
    <scope>NUCLEOTIDE SEQUENCE [LARGE SCALE GENOMIC DNA]</scope>
    <source>
        <strain evidence="11 12">DSM 16917</strain>
    </source>
</reference>
<comment type="pathway">
    <text evidence="9">tRNA modification; tRNA-queuosine biosynthesis.</text>
</comment>
<sequence length="376" mass="41362">MTAPTPDWDAIATRIKAKALDLGFSAVGIADIDLSEEAPRLEAWLAQNYHGEMDYMARNVAMRSAPDQLLPGTLRVVCVALDYLPPDAGFARNLKAEEQAYISRYAGGRDYHKLMRNRLKKLGDAIKAEAAECQFRPFVDSAPLLERPLARNAGLGWVGKHSLLLNRQAGSWFFLGELLVDLPLPVDTPHSGDCGSCTACLTACPTGAIVAPYVVDSRRCISYLTIEADGPIPEALRPALGNRIYGCDDCQLICPWNRVAPLTQESDFHTRAPLKGANLLTLWQWDEATFLKQTEGSPIRRIGFARWQRNLAVALGNAPASDAVLSALTQGLGRVNAMVDEHIQWAIARQQSQAQPADRRQQRLIRSIEKGLPRDA</sequence>
<keyword evidence="9" id="KW-0170">Cobalt</keyword>
<comment type="function">
    <text evidence="9">Catalyzes the conversion of epoxyqueuosine (oQ) to queuosine (Q), which is a hypermodified base found in the wobble positions of tRNA(Asp), tRNA(Asn), tRNA(His) and tRNA(Tyr).</text>
</comment>
<comment type="cofactor">
    <cofactor evidence="9">
        <name>cob(II)alamin</name>
        <dbReference type="ChEBI" id="CHEBI:16304"/>
    </cofactor>
</comment>
<dbReference type="EC" id="1.17.99.6" evidence="9"/>
<keyword evidence="7 9" id="KW-0408">Iron</keyword>
<dbReference type="SUPFAM" id="SSF54862">
    <property type="entry name" value="4Fe-4S ferredoxins"/>
    <property type="match status" value="1"/>
</dbReference>
<proteinExistence type="inferred from homology"/>
<feature type="binding site" evidence="9">
    <location>
        <position position="250"/>
    </location>
    <ligand>
        <name>[4Fe-4S] cluster</name>
        <dbReference type="ChEBI" id="CHEBI:49883"/>
        <label>2</label>
    </ligand>
</feature>
<gene>
    <name evidence="9" type="primary">queG</name>
    <name evidence="11" type="ORF">SAMN02745129_0262</name>
</gene>
<dbReference type="FunFam" id="3.30.70.20:FF:000017">
    <property type="entry name" value="Epoxyqueuosine reductase"/>
    <property type="match status" value="1"/>
</dbReference>
<keyword evidence="4 9" id="KW-0479">Metal-binding</keyword>
<dbReference type="Gene3D" id="3.30.70.20">
    <property type="match status" value="1"/>
</dbReference>
<evidence type="ECO:0000313" key="11">
    <source>
        <dbReference type="EMBL" id="SHI23169.1"/>
    </source>
</evidence>
<feature type="binding site" evidence="9">
    <location>
        <position position="247"/>
    </location>
    <ligand>
        <name>[4Fe-4S] cluster</name>
        <dbReference type="ChEBI" id="CHEBI:49883"/>
        <label>2</label>
    </ligand>
</feature>
<name>A0A1M5ZG48_9GAMM</name>
<feature type="domain" description="4Fe-4S ferredoxin-type" evidence="10">
    <location>
        <begin position="182"/>
        <end position="214"/>
    </location>
</feature>
<dbReference type="PROSITE" id="PS51379">
    <property type="entry name" value="4FE4S_FER_2"/>
    <property type="match status" value="1"/>
</dbReference>
<evidence type="ECO:0000256" key="5">
    <source>
        <dbReference type="ARBA" id="ARBA00022785"/>
    </source>
</evidence>
<dbReference type="InterPro" id="IPR017896">
    <property type="entry name" value="4Fe4S_Fe-S-bd"/>
</dbReference>
<comment type="catalytic activity">
    <reaction evidence="9">
        <text>epoxyqueuosine(34) in tRNA + AH2 = queuosine(34) in tRNA + A + H2O</text>
        <dbReference type="Rhea" id="RHEA:32159"/>
        <dbReference type="Rhea" id="RHEA-COMP:18571"/>
        <dbReference type="Rhea" id="RHEA-COMP:18582"/>
        <dbReference type="ChEBI" id="CHEBI:13193"/>
        <dbReference type="ChEBI" id="CHEBI:15377"/>
        <dbReference type="ChEBI" id="CHEBI:17499"/>
        <dbReference type="ChEBI" id="CHEBI:194431"/>
        <dbReference type="ChEBI" id="CHEBI:194443"/>
        <dbReference type="EC" id="1.17.99.6"/>
    </reaction>
</comment>
<feature type="binding site" evidence="9">
    <location>
        <position position="63"/>
    </location>
    <ligand>
        <name>cob(II)alamin</name>
        <dbReference type="ChEBI" id="CHEBI:16304"/>
    </ligand>
</feature>
<dbReference type="GO" id="GO:0052693">
    <property type="term" value="F:epoxyqueuosine reductase activity"/>
    <property type="evidence" value="ECO:0007669"/>
    <property type="project" value="UniProtKB-UniRule"/>
</dbReference>
<dbReference type="PANTHER" id="PTHR30002:SF4">
    <property type="entry name" value="EPOXYQUEUOSINE REDUCTASE"/>
    <property type="match status" value="1"/>
</dbReference>
<dbReference type="GO" id="GO:0031419">
    <property type="term" value="F:cobalamin binding"/>
    <property type="evidence" value="ECO:0007669"/>
    <property type="project" value="UniProtKB-KW"/>
</dbReference>
<feature type="binding site" evidence="9">
    <location>
        <position position="140"/>
    </location>
    <ligand>
        <name>cob(II)alamin</name>
        <dbReference type="ChEBI" id="CHEBI:16304"/>
    </ligand>
</feature>
<comment type="subcellular location">
    <subcellularLocation>
        <location evidence="9">Cytoplasm</location>
    </subcellularLocation>
</comment>
<feature type="active site" description="Proton donor" evidence="9">
    <location>
        <position position="140"/>
    </location>
</feature>
<feature type="binding site" evidence="9">
    <location>
        <position position="200"/>
    </location>
    <ligand>
        <name>[4Fe-4S] cluster</name>
        <dbReference type="ChEBI" id="CHEBI:49883"/>
        <label>1</label>
    </ligand>
</feature>
<keyword evidence="3 9" id="KW-0819">tRNA processing</keyword>
<dbReference type="EMBL" id="FQXG01000011">
    <property type="protein sequence ID" value="SHI23169.1"/>
    <property type="molecule type" value="Genomic_DNA"/>
</dbReference>
<feature type="binding site" evidence="9">
    <location>
        <position position="194"/>
    </location>
    <ligand>
        <name>[4Fe-4S] cluster</name>
        <dbReference type="ChEBI" id="CHEBI:49883"/>
        <label>1</label>
    </ligand>
</feature>
<feature type="binding site" evidence="9">
    <location>
        <position position="164"/>
    </location>
    <ligand>
        <name>cob(II)alamin</name>
        <dbReference type="ChEBI" id="CHEBI:16304"/>
    </ligand>
</feature>
<dbReference type="GO" id="GO:0051539">
    <property type="term" value="F:4 iron, 4 sulfur cluster binding"/>
    <property type="evidence" value="ECO:0007669"/>
    <property type="project" value="UniProtKB-KW"/>
</dbReference>
<dbReference type="AlphaFoldDB" id="A0A1M5ZG48"/>
<dbReference type="InterPro" id="IPR013542">
    <property type="entry name" value="QueG_DUF1730"/>
</dbReference>
<protein>
    <recommendedName>
        <fullName evidence="9">Epoxyqueuosine reductase</fullName>
        <ecNumber evidence="9">1.17.99.6</ecNumber>
    </recommendedName>
    <alternativeName>
        <fullName evidence="9">Queuosine biosynthesis protein QueG</fullName>
    </alternativeName>
</protein>
<evidence type="ECO:0000256" key="1">
    <source>
        <dbReference type="ARBA" id="ARBA00022485"/>
    </source>
</evidence>
<keyword evidence="8 9" id="KW-0411">Iron-sulfur</keyword>
<comment type="caution">
    <text evidence="9">Lacks conserved residue(s) required for the propagation of feature annotation.</text>
</comment>
<dbReference type="PANTHER" id="PTHR30002">
    <property type="entry name" value="EPOXYQUEUOSINE REDUCTASE"/>
    <property type="match status" value="1"/>
</dbReference>
<evidence type="ECO:0000256" key="6">
    <source>
        <dbReference type="ARBA" id="ARBA00023002"/>
    </source>
</evidence>
<keyword evidence="6 9" id="KW-0560">Oxidoreductase</keyword>
<dbReference type="RefSeq" id="WP_067662251.1">
    <property type="nucleotide sequence ID" value="NZ_FQXG01000011.1"/>
</dbReference>
<evidence type="ECO:0000313" key="12">
    <source>
        <dbReference type="Proteomes" id="UP000184268"/>
    </source>
</evidence>
<dbReference type="HAMAP" id="MF_00916">
    <property type="entry name" value="QueG"/>
    <property type="match status" value="1"/>
</dbReference>
<dbReference type="NCBIfam" id="TIGR00276">
    <property type="entry name" value="tRNA epoxyqueuosine(34) reductase QueG"/>
    <property type="match status" value="1"/>
</dbReference>
<keyword evidence="1 9" id="KW-0004">4Fe-4S</keyword>
<comment type="subunit">
    <text evidence="9">Monomer.</text>
</comment>
<keyword evidence="9" id="KW-0846">Cobalamin</keyword>
<dbReference type="STRING" id="299255.SAMN02745129_0262"/>
<evidence type="ECO:0000256" key="7">
    <source>
        <dbReference type="ARBA" id="ARBA00023004"/>
    </source>
</evidence>
<comment type="cofactor">
    <cofactor evidence="9">
        <name>[4Fe-4S] cluster</name>
        <dbReference type="ChEBI" id="CHEBI:49883"/>
    </cofactor>
    <text evidence="9">Binds 2 [4Fe-4S] clusters per monomer.</text>
</comment>
<feature type="binding site" evidence="9">
    <location>
        <position position="175"/>
    </location>
    <ligand>
        <name>cob(II)alamin</name>
        <dbReference type="ChEBI" id="CHEBI:16304"/>
    </ligand>
</feature>
<dbReference type="InterPro" id="IPR017900">
    <property type="entry name" value="4Fe4S_Fe_S_CS"/>
</dbReference>
<dbReference type="UniPathway" id="UPA00392"/>
<keyword evidence="5 9" id="KW-0671">Queuosine biosynthesis</keyword>
<dbReference type="OrthoDB" id="9784571at2"/>
<feature type="binding site" evidence="9">
    <location>
        <position position="204"/>
    </location>
    <ligand>
        <name>[4Fe-4S] cluster</name>
        <dbReference type="ChEBI" id="CHEBI:49883"/>
        <label>2</label>
    </ligand>
</feature>
<evidence type="ECO:0000259" key="10">
    <source>
        <dbReference type="PROSITE" id="PS51379"/>
    </source>
</evidence>
<keyword evidence="12" id="KW-1185">Reference proteome</keyword>
<dbReference type="Pfam" id="PF13484">
    <property type="entry name" value="Fer4_16"/>
    <property type="match status" value="1"/>
</dbReference>
<feature type="binding site" evidence="9">
    <location>
        <position position="222"/>
    </location>
    <ligand>
        <name>cob(II)alamin</name>
        <dbReference type="ChEBI" id="CHEBI:16304"/>
    </ligand>
</feature>
<feature type="binding site" evidence="9">
    <location>
        <position position="220"/>
    </location>
    <ligand>
        <name>[4Fe-4S] cluster</name>
        <dbReference type="ChEBI" id="CHEBI:49883"/>
        <label>2</label>
    </ligand>
</feature>
<dbReference type="Proteomes" id="UP000184268">
    <property type="component" value="Unassembled WGS sequence"/>
</dbReference>
<dbReference type="Pfam" id="PF08331">
    <property type="entry name" value="QueG_DUF1730"/>
    <property type="match status" value="1"/>
</dbReference>
<comment type="similarity">
    <text evidence="9">Belongs to the QueG family.</text>
</comment>
<evidence type="ECO:0000256" key="4">
    <source>
        <dbReference type="ARBA" id="ARBA00022723"/>
    </source>
</evidence>